<dbReference type="InterPro" id="IPR050263">
    <property type="entry name" value="Bact_Fimbrial_Adh_Pro"/>
</dbReference>
<feature type="chain" id="PRO_5039786281" evidence="5">
    <location>
        <begin position="22"/>
        <end position="172"/>
    </location>
</feature>
<accession>A0A264VW57</accession>
<comment type="caution">
    <text evidence="8">The sequence shown here is derived from an EMBL/GenBank/DDBJ whole genome shotgun (WGS) entry which is preliminary data.</text>
</comment>
<reference evidence="7" key="2">
    <citation type="submission" date="2020-05" db="EMBL/GenBank/DDBJ databases">
        <authorList>
            <person name="Delgado-Blas J."/>
        </authorList>
    </citation>
    <scope>NUCLEOTIDE SEQUENCE</scope>
    <source>
        <strain evidence="7">BB1453</strain>
    </source>
</reference>
<sequence length="172" mass="17640">MKKIIATAIFAALCVGQVANAKDGTVKFVGDIVTAPCEVAQNSWDQTVQMAQVKTATFADAGAKSADKKFQISLLNCDVAQFKNVAVSFAGQANGDDATLLALDGGQGAAENVGVAIYDGKGKKLALGTATADTALQVGSNTLYFSAAYVSTKKDVKAGSANATADFNLTYK</sequence>
<feature type="signal peptide" evidence="5">
    <location>
        <begin position="1"/>
        <end position="21"/>
    </location>
</feature>
<dbReference type="InterPro" id="IPR036937">
    <property type="entry name" value="Adhesion_dom_fimbrial_sf"/>
</dbReference>
<dbReference type="GeneID" id="92273889"/>
<gene>
    <name evidence="7" type="primary">mrpA_2</name>
    <name evidence="8" type="ORF">CHI95_07765</name>
    <name evidence="7" type="ORF">GHA_02001</name>
</gene>
<evidence type="ECO:0000256" key="4">
    <source>
        <dbReference type="ARBA" id="ARBA00023263"/>
    </source>
</evidence>
<dbReference type="InterPro" id="IPR000259">
    <property type="entry name" value="Adhesion_dom_fimbrial"/>
</dbReference>
<dbReference type="GO" id="GO:0043709">
    <property type="term" value="P:cell adhesion involved in single-species biofilm formation"/>
    <property type="evidence" value="ECO:0007669"/>
    <property type="project" value="TreeGrafter"/>
</dbReference>
<dbReference type="PANTHER" id="PTHR33420:SF12">
    <property type="entry name" value="FIMBRIN-LIKE PROTEIN FIMI-RELATED"/>
    <property type="match status" value="1"/>
</dbReference>
<organism evidence="8 9">
    <name type="scientific">Providencia rettgeri</name>
    <dbReference type="NCBI Taxonomy" id="587"/>
    <lineage>
        <taxon>Bacteria</taxon>
        <taxon>Pseudomonadati</taxon>
        <taxon>Pseudomonadota</taxon>
        <taxon>Gammaproteobacteria</taxon>
        <taxon>Enterobacterales</taxon>
        <taxon>Morganellaceae</taxon>
        <taxon>Providencia</taxon>
    </lineage>
</organism>
<dbReference type="RefSeq" id="WP_094961292.1">
    <property type="nucleotide sequence ID" value="NZ_ABDWLN020000053.1"/>
</dbReference>
<dbReference type="PANTHER" id="PTHR33420">
    <property type="entry name" value="FIMBRIAL SUBUNIT ELFA-RELATED"/>
    <property type="match status" value="1"/>
</dbReference>
<dbReference type="EMBL" id="NOWC01000007">
    <property type="protein sequence ID" value="OZS75037.1"/>
    <property type="molecule type" value="Genomic_DNA"/>
</dbReference>
<dbReference type="Proteomes" id="UP000216001">
    <property type="component" value="Unassembled WGS sequence"/>
</dbReference>
<evidence type="ECO:0000256" key="1">
    <source>
        <dbReference type="ARBA" id="ARBA00004561"/>
    </source>
</evidence>
<reference evidence="8 9" key="1">
    <citation type="submission" date="2017-07" db="EMBL/GenBank/DDBJ databases">
        <title>blaIMP-27 on transferable plasmids in Proteus mirabilis and Providencia rettgeri.</title>
        <authorList>
            <person name="Potter R."/>
        </authorList>
    </citation>
    <scope>NUCLEOTIDE SEQUENCE [LARGE SCALE GENOMIC DNA]</scope>
    <source>
        <strain evidence="8 9">PR1</strain>
    </source>
</reference>
<evidence type="ECO:0000256" key="3">
    <source>
        <dbReference type="ARBA" id="ARBA00022729"/>
    </source>
</evidence>
<evidence type="ECO:0000259" key="6">
    <source>
        <dbReference type="Pfam" id="PF00419"/>
    </source>
</evidence>
<dbReference type="InterPro" id="IPR008966">
    <property type="entry name" value="Adhesion_dom_sf"/>
</dbReference>
<proteinExistence type="inferred from homology"/>
<dbReference type="Pfam" id="PF00419">
    <property type="entry name" value="Fimbrial"/>
    <property type="match status" value="1"/>
</dbReference>
<evidence type="ECO:0000256" key="5">
    <source>
        <dbReference type="SAM" id="SignalP"/>
    </source>
</evidence>
<protein>
    <submittedName>
        <fullName evidence="7">Major MR/P fimbria protein</fullName>
    </submittedName>
</protein>
<evidence type="ECO:0000256" key="2">
    <source>
        <dbReference type="ARBA" id="ARBA00006671"/>
    </source>
</evidence>
<feature type="domain" description="Fimbrial-type adhesion" evidence="6">
    <location>
        <begin position="27"/>
        <end position="172"/>
    </location>
</feature>
<dbReference type="Proteomes" id="UP000834611">
    <property type="component" value="Unassembled WGS sequence"/>
</dbReference>
<dbReference type="GO" id="GO:0009289">
    <property type="term" value="C:pilus"/>
    <property type="evidence" value="ECO:0007669"/>
    <property type="project" value="UniProtKB-SubCell"/>
</dbReference>
<evidence type="ECO:0000313" key="7">
    <source>
        <dbReference type="EMBL" id="CAB5692256.1"/>
    </source>
</evidence>
<evidence type="ECO:0000313" key="9">
    <source>
        <dbReference type="Proteomes" id="UP000216001"/>
    </source>
</evidence>
<dbReference type="EMBL" id="CAHPSF010000004">
    <property type="protein sequence ID" value="CAB5692256.1"/>
    <property type="molecule type" value="Genomic_DNA"/>
</dbReference>
<keyword evidence="4" id="KW-0281">Fimbrium</keyword>
<evidence type="ECO:0000313" key="8">
    <source>
        <dbReference type="EMBL" id="OZS75037.1"/>
    </source>
</evidence>
<comment type="subcellular location">
    <subcellularLocation>
        <location evidence="1">Fimbrium</location>
    </subcellularLocation>
</comment>
<dbReference type="SUPFAM" id="SSF49401">
    <property type="entry name" value="Bacterial adhesins"/>
    <property type="match status" value="1"/>
</dbReference>
<dbReference type="Gene3D" id="2.60.40.1090">
    <property type="entry name" value="Fimbrial-type adhesion domain"/>
    <property type="match status" value="1"/>
</dbReference>
<comment type="similarity">
    <text evidence="2">Belongs to the fimbrial protein family.</text>
</comment>
<name>A0A264VW57_PRORE</name>
<keyword evidence="3 5" id="KW-0732">Signal</keyword>
<dbReference type="AlphaFoldDB" id="A0A264VW57"/>